<accession>A0A553WCK9</accession>
<feature type="chain" id="PRO_5021828051" evidence="4">
    <location>
        <begin position="25"/>
        <end position="560"/>
    </location>
</feature>
<evidence type="ECO:0000256" key="2">
    <source>
        <dbReference type="ARBA" id="ARBA00022692"/>
    </source>
</evidence>
<organism evidence="7 8">
    <name type="scientific">Sphingorhabdus contaminans</name>
    <dbReference type="NCBI Taxonomy" id="1343899"/>
    <lineage>
        <taxon>Bacteria</taxon>
        <taxon>Pseudomonadati</taxon>
        <taxon>Pseudomonadota</taxon>
        <taxon>Alphaproteobacteria</taxon>
        <taxon>Sphingomonadales</taxon>
        <taxon>Sphingomonadaceae</taxon>
        <taxon>Sphingorhabdus</taxon>
    </lineage>
</organism>
<name>A0A553WCK9_9SPHN</name>
<dbReference type="Gene3D" id="2.40.160.50">
    <property type="entry name" value="membrane protein fhac: a member of the omp85/tpsb transporter family"/>
    <property type="match status" value="1"/>
</dbReference>
<dbReference type="PANTHER" id="PTHR34597">
    <property type="entry name" value="SLR1661 PROTEIN"/>
    <property type="match status" value="1"/>
</dbReference>
<keyword evidence="2" id="KW-0812">Transmembrane</keyword>
<sequence>MTRIHGSFCLCFFGAIIAPSPLCAQLNVAGDGEWRAFLPAATKDDTPNRNEVNVEAPQLVRSEAAVVPPESLPDNSGEGIRIGSVLIETDDSVNHNIFEKVIEPYLGSNASGEDLAKLAQKIAEIARSEGMVLANAYVPEQQIELGIVRIKLDAGSIDKVRIEGSANKALHRLLEPLVGKLVLKHELERRLMLANNIPEIVVKQTELINENGARVLIVRVQQRKKTSGQIVVDNFGSNKIGPLRARLSVEAVALFEDSDSLNVTFRTNPAEPQELLAASVVYGVGLGTNGTRAEVATAWSDSNIDPSSGFGKRNAGSRYASLAVNHPVYRSRNANLWADGQIEYLKVDQDSFGAVLQSDTVVTLSVGLSSSYRLGEGWLRTGTQLRKGLGIFGANGPLDPFSSRADADGTFTLARAWVNWSGYAVGNMTLRMAVSGQYSADPLLSSEEMGLGGAYTGRAFDFYERSGDNGILALAELGYEHSNSKSWIRRLQPYVFVDGGYVGNFRDGYGSGTLVSAGTGIRAGLGIFDLQVEAAAPVYTSGAIYSSDDPRVNVQLGLDF</sequence>
<evidence type="ECO:0000259" key="6">
    <source>
        <dbReference type="Pfam" id="PF08479"/>
    </source>
</evidence>
<dbReference type="GO" id="GO:0046819">
    <property type="term" value="P:protein secretion by the type V secretion system"/>
    <property type="evidence" value="ECO:0007669"/>
    <property type="project" value="TreeGrafter"/>
</dbReference>
<dbReference type="Proteomes" id="UP000320160">
    <property type="component" value="Unassembled WGS sequence"/>
</dbReference>
<feature type="signal peptide" evidence="4">
    <location>
        <begin position="1"/>
        <end position="24"/>
    </location>
</feature>
<feature type="domain" description="Haemolysin activator HlyB C-terminal" evidence="5">
    <location>
        <begin position="215"/>
        <end position="522"/>
    </location>
</feature>
<keyword evidence="4" id="KW-0732">Signal</keyword>
<evidence type="ECO:0000256" key="3">
    <source>
        <dbReference type="ARBA" id="ARBA00023237"/>
    </source>
</evidence>
<evidence type="ECO:0000313" key="8">
    <source>
        <dbReference type="Proteomes" id="UP000320160"/>
    </source>
</evidence>
<evidence type="ECO:0000256" key="4">
    <source>
        <dbReference type="SAM" id="SignalP"/>
    </source>
</evidence>
<dbReference type="AlphaFoldDB" id="A0A553WCK9"/>
<dbReference type="GO" id="GO:0008320">
    <property type="term" value="F:protein transmembrane transporter activity"/>
    <property type="evidence" value="ECO:0007669"/>
    <property type="project" value="TreeGrafter"/>
</dbReference>
<keyword evidence="8" id="KW-1185">Reference proteome</keyword>
<gene>
    <name evidence="7" type="ORF">FOM92_15105</name>
</gene>
<protein>
    <submittedName>
        <fullName evidence="7">ShlB/FhaC/HecB family hemolysin secretion/activation protein</fullName>
    </submittedName>
</protein>
<evidence type="ECO:0000256" key="1">
    <source>
        <dbReference type="ARBA" id="ARBA00022452"/>
    </source>
</evidence>
<reference evidence="7 8" key="1">
    <citation type="submission" date="2019-07" db="EMBL/GenBank/DDBJ databases">
        <authorList>
            <person name="Park M."/>
        </authorList>
    </citation>
    <scope>NUCLEOTIDE SEQUENCE [LARGE SCALE GENOMIC DNA]</scope>
    <source>
        <strain evidence="7 8">KCTC32445</strain>
    </source>
</reference>
<dbReference type="PANTHER" id="PTHR34597:SF6">
    <property type="entry name" value="BLR6126 PROTEIN"/>
    <property type="match status" value="1"/>
</dbReference>
<dbReference type="InterPro" id="IPR013686">
    <property type="entry name" value="Polypept-transport_assoc_ShlB"/>
</dbReference>
<dbReference type="GO" id="GO:0098046">
    <property type="term" value="C:type V protein secretion system complex"/>
    <property type="evidence" value="ECO:0007669"/>
    <property type="project" value="TreeGrafter"/>
</dbReference>
<evidence type="ECO:0000259" key="5">
    <source>
        <dbReference type="Pfam" id="PF03865"/>
    </source>
</evidence>
<dbReference type="InterPro" id="IPR005565">
    <property type="entry name" value="Hemolysn_activator_HlyB_C"/>
</dbReference>
<dbReference type="EMBL" id="VKKU01000002">
    <property type="protein sequence ID" value="TSB02417.1"/>
    <property type="molecule type" value="Genomic_DNA"/>
</dbReference>
<feature type="domain" description="Polypeptide-transport-associated ShlB-type" evidence="6">
    <location>
        <begin position="89"/>
        <end position="152"/>
    </location>
</feature>
<keyword evidence="3" id="KW-0998">Cell outer membrane</keyword>
<comment type="caution">
    <text evidence="7">The sequence shown here is derived from an EMBL/GenBank/DDBJ whole genome shotgun (WGS) entry which is preliminary data.</text>
</comment>
<keyword evidence="1" id="KW-0472">Membrane</keyword>
<keyword evidence="1" id="KW-1134">Transmembrane beta strand</keyword>
<evidence type="ECO:0000313" key="7">
    <source>
        <dbReference type="EMBL" id="TSB02417.1"/>
    </source>
</evidence>
<dbReference type="Pfam" id="PF08479">
    <property type="entry name" value="POTRA_2"/>
    <property type="match status" value="1"/>
</dbReference>
<dbReference type="Gene3D" id="3.10.20.310">
    <property type="entry name" value="membrane protein fhac"/>
    <property type="match status" value="1"/>
</dbReference>
<dbReference type="InterPro" id="IPR051544">
    <property type="entry name" value="TPS_OM_transporter"/>
</dbReference>
<proteinExistence type="predicted"/>
<dbReference type="Pfam" id="PF03865">
    <property type="entry name" value="ShlB"/>
    <property type="match status" value="1"/>
</dbReference>
<dbReference type="OrthoDB" id="7209508at2"/>